<geneLocation type="mitochondrion" evidence="3"/>
<evidence type="ECO:0000256" key="1">
    <source>
        <dbReference type="ARBA" id="ARBA00005698"/>
    </source>
</evidence>
<keyword evidence="2" id="KW-0249">Electron transport</keyword>
<sequence length="203" mass="22829">MTSTLFYLFSSLLLVCSTMVIRSRNPVYSVLYLVLVFVNAAGLLLLLGLDFFAMIFLVVYVGAIAVLFLFVVMMLNIKVAEISENTLRYLPVGGLIGVVFLLEVLVVVDQDMVPALSATDYSPYVDWVNWSSLVDHTSNIESIGMLMYTYYFYYFLIASLILLVAMVGAIMLTLHKHRAVKRQDPSVQNAREFSKTVQKVRLG</sequence>
<keyword evidence="2 3" id="KW-0496">Mitochondrion</keyword>
<comment type="function">
    <text evidence="2">Core subunit of the mitochondrial membrane respiratory chain NADH dehydrogenase (Complex I) which catalyzes electron transfer from NADH through the respiratory chain, using ubiquinone as an electron acceptor. Essential for the catalytic activity and assembly of complex I.</text>
</comment>
<feature type="transmembrane region" description="Helical" evidence="2">
    <location>
        <begin position="55"/>
        <end position="77"/>
    </location>
</feature>
<dbReference type="PANTHER" id="PTHR33269:SF17">
    <property type="entry name" value="NADH-UBIQUINONE OXIDOREDUCTASE CHAIN 6"/>
    <property type="match status" value="1"/>
</dbReference>
<feature type="transmembrane region" description="Helical" evidence="2">
    <location>
        <begin position="151"/>
        <end position="174"/>
    </location>
</feature>
<keyword evidence="2" id="KW-1133">Transmembrane helix</keyword>
<dbReference type="Gene3D" id="1.20.120.1200">
    <property type="entry name" value="NADH-ubiquinone/plastoquinone oxidoreductase chain 6, subunit NuoJ"/>
    <property type="match status" value="1"/>
</dbReference>
<keyword evidence="2" id="KW-0830">Ubiquinone</keyword>
<reference evidence="3" key="1">
    <citation type="journal article" date="2019" name="Genome Biol. Evol.">
        <title>Tracing the Evolution of the Plastome and Mitogenome in the Chloropicophyceae Uncovered Convergent tRNA Gene Losses and a Variant Plastid Genetic Code.</title>
        <authorList>
            <person name="Turmel M."/>
            <person name="Dos Santos A.L."/>
            <person name="Otis C."/>
            <person name="Sergerie R."/>
            <person name="Lemieux C."/>
        </authorList>
    </citation>
    <scope>NUCLEOTIDE SEQUENCE</scope>
</reference>
<name>A0A4D6C4A6_9CHLO</name>
<accession>A0A4D6C4A6</accession>
<dbReference type="InterPro" id="IPR001457">
    <property type="entry name" value="NADH_UbQ/plastoQ_OxRdtase_su6"/>
</dbReference>
<organism evidence="3">
    <name type="scientific">Chloroparvula sp. RCC696</name>
    <dbReference type="NCBI Taxonomy" id="2565275"/>
    <lineage>
        <taxon>Eukaryota</taxon>
        <taxon>Viridiplantae</taxon>
        <taxon>Chlorophyta</taxon>
        <taxon>Chloropicophyceae</taxon>
        <taxon>Chloropicales</taxon>
        <taxon>Chloropicaceae</taxon>
        <taxon>Chloroparvula</taxon>
    </lineage>
</organism>
<dbReference type="InterPro" id="IPR042106">
    <property type="entry name" value="Nuo/plastoQ_OxRdtase_6_NuoJ"/>
</dbReference>
<keyword evidence="2" id="KW-0520">NAD</keyword>
<dbReference type="EMBL" id="MK085999">
    <property type="protein sequence ID" value="QBX98494.1"/>
    <property type="molecule type" value="Genomic_DNA"/>
</dbReference>
<feature type="transmembrane region" description="Helical" evidence="2">
    <location>
        <begin position="89"/>
        <end position="108"/>
    </location>
</feature>
<dbReference type="GO" id="GO:0008137">
    <property type="term" value="F:NADH dehydrogenase (ubiquinone) activity"/>
    <property type="evidence" value="ECO:0007669"/>
    <property type="project" value="UniProtKB-UniRule"/>
</dbReference>
<dbReference type="GO" id="GO:0031966">
    <property type="term" value="C:mitochondrial membrane"/>
    <property type="evidence" value="ECO:0007669"/>
    <property type="project" value="UniProtKB-SubCell"/>
</dbReference>
<dbReference type="Pfam" id="PF00499">
    <property type="entry name" value="Oxidored_q3"/>
    <property type="match status" value="1"/>
</dbReference>
<comment type="subcellular location">
    <subcellularLocation>
        <location evidence="2">Mitochondrion membrane</location>
        <topology evidence="2">Multi-pass membrane protein</topology>
    </subcellularLocation>
</comment>
<comment type="catalytic activity">
    <reaction evidence="2">
        <text>a ubiquinone + NADH + 5 H(+)(in) = a ubiquinol + NAD(+) + 4 H(+)(out)</text>
        <dbReference type="Rhea" id="RHEA:29091"/>
        <dbReference type="Rhea" id="RHEA-COMP:9565"/>
        <dbReference type="Rhea" id="RHEA-COMP:9566"/>
        <dbReference type="ChEBI" id="CHEBI:15378"/>
        <dbReference type="ChEBI" id="CHEBI:16389"/>
        <dbReference type="ChEBI" id="CHEBI:17976"/>
        <dbReference type="ChEBI" id="CHEBI:57540"/>
        <dbReference type="ChEBI" id="CHEBI:57945"/>
        <dbReference type="EC" id="7.1.1.2"/>
    </reaction>
</comment>
<gene>
    <name evidence="3" type="primary">nad6</name>
</gene>
<dbReference type="PANTHER" id="PTHR33269">
    <property type="entry name" value="NADH-UBIQUINONE OXIDOREDUCTASE CHAIN 6"/>
    <property type="match status" value="1"/>
</dbReference>
<dbReference type="EC" id="7.1.1.2" evidence="2"/>
<keyword evidence="2" id="KW-0812">Transmembrane</keyword>
<dbReference type="AlphaFoldDB" id="A0A4D6C4A6"/>
<comment type="similarity">
    <text evidence="1 2">Belongs to the complex I subunit 6 family.</text>
</comment>
<protein>
    <recommendedName>
        <fullName evidence="2">NADH-ubiquinone oxidoreductase chain 6</fullName>
        <ecNumber evidence="2">7.1.1.2</ecNumber>
    </recommendedName>
</protein>
<feature type="transmembrane region" description="Helical" evidence="2">
    <location>
        <begin position="6"/>
        <end position="23"/>
    </location>
</feature>
<evidence type="ECO:0000256" key="2">
    <source>
        <dbReference type="RuleBase" id="RU004430"/>
    </source>
</evidence>
<dbReference type="NCBIfam" id="NF005164">
    <property type="entry name" value="PRK06638.1-4"/>
    <property type="match status" value="1"/>
</dbReference>
<keyword evidence="2" id="KW-0813">Transport</keyword>
<feature type="transmembrane region" description="Helical" evidence="2">
    <location>
        <begin position="30"/>
        <end position="49"/>
    </location>
</feature>
<proteinExistence type="inferred from homology"/>
<evidence type="ECO:0000313" key="3">
    <source>
        <dbReference type="EMBL" id="QBX98494.1"/>
    </source>
</evidence>
<keyword evidence="2" id="KW-0472">Membrane</keyword>
<keyword evidence="2" id="KW-0679">Respiratory chain</keyword>
<keyword evidence="2" id="KW-1278">Translocase</keyword>